<keyword evidence="9" id="KW-1185">Reference proteome</keyword>
<reference evidence="8 9" key="1">
    <citation type="submission" date="2018-04" db="EMBL/GenBank/DDBJ databases">
        <title>Complete genome sequence of Hydrogenophilus thermoluteolus TH-1.</title>
        <authorList>
            <person name="Arai H."/>
        </authorList>
    </citation>
    <scope>NUCLEOTIDE SEQUENCE [LARGE SCALE GENOMIC DNA]</scope>
    <source>
        <strain evidence="8 9">TH-1</strain>
    </source>
</reference>
<dbReference type="PANTHER" id="PTHR34990">
    <property type="entry name" value="UDP-2,3-DIACYLGLUCOSAMINE HYDROLASE-RELATED"/>
    <property type="match status" value="1"/>
</dbReference>
<evidence type="ECO:0000256" key="4">
    <source>
        <dbReference type="ARBA" id="ARBA00022801"/>
    </source>
</evidence>
<keyword evidence="1" id="KW-1003">Cell membrane</keyword>
<evidence type="ECO:0000256" key="2">
    <source>
        <dbReference type="ARBA" id="ARBA00022519"/>
    </source>
</evidence>
<evidence type="ECO:0000256" key="5">
    <source>
        <dbReference type="ARBA" id="ARBA00023136"/>
    </source>
</evidence>
<gene>
    <name evidence="8" type="ORF">HPTL_1207</name>
</gene>
<proteinExistence type="predicted"/>
<dbReference type="GO" id="GO:0009245">
    <property type="term" value="P:lipid A biosynthetic process"/>
    <property type="evidence" value="ECO:0007669"/>
    <property type="project" value="TreeGrafter"/>
</dbReference>
<feature type="domain" description="Calcineurin-like phosphoesterase" evidence="7">
    <location>
        <begin position="17"/>
        <end position="208"/>
    </location>
</feature>
<protein>
    <submittedName>
        <fullName evidence="8">UDP-2,3-diacylglucosamine hydrolase</fullName>
    </submittedName>
</protein>
<dbReference type="OrthoDB" id="5293204at2"/>
<evidence type="ECO:0000259" key="7">
    <source>
        <dbReference type="Pfam" id="PF00149"/>
    </source>
</evidence>
<dbReference type="AlphaFoldDB" id="A0A2Z6DY80"/>
<organism evidence="8 9">
    <name type="scientific">Hydrogenophilus thermoluteolus</name>
    <name type="common">Pseudomonas hydrogenothermophila</name>
    <dbReference type="NCBI Taxonomy" id="297"/>
    <lineage>
        <taxon>Bacteria</taxon>
        <taxon>Pseudomonadati</taxon>
        <taxon>Pseudomonadota</taxon>
        <taxon>Hydrogenophilia</taxon>
        <taxon>Hydrogenophilales</taxon>
        <taxon>Hydrogenophilaceae</taxon>
        <taxon>Hydrogenophilus</taxon>
    </lineage>
</organism>
<evidence type="ECO:0000256" key="3">
    <source>
        <dbReference type="ARBA" id="ARBA00022723"/>
    </source>
</evidence>
<dbReference type="RefSeq" id="WP_119335203.1">
    <property type="nucleotide sequence ID" value="NZ_AP018558.1"/>
</dbReference>
<evidence type="ECO:0000313" key="8">
    <source>
        <dbReference type="EMBL" id="BBD77471.1"/>
    </source>
</evidence>
<dbReference type="KEGG" id="htl:HPTL_1207"/>
<dbReference type="PANTHER" id="PTHR34990:SF1">
    <property type="entry name" value="UDP-2,3-DIACYLGLUCOSAMINE HYDROLASE"/>
    <property type="match status" value="1"/>
</dbReference>
<evidence type="ECO:0000256" key="1">
    <source>
        <dbReference type="ARBA" id="ARBA00022475"/>
    </source>
</evidence>
<dbReference type="EMBL" id="AP018558">
    <property type="protein sequence ID" value="BBD77471.1"/>
    <property type="molecule type" value="Genomic_DNA"/>
</dbReference>
<dbReference type="CDD" id="cd07398">
    <property type="entry name" value="MPP_YbbF-LpxH"/>
    <property type="match status" value="1"/>
</dbReference>
<dbReference type="GO" id="GO:0016020">
    <property type="term" value="C:membrane"/>
    <property type="evidence" value="ECO:0007669"/>
    <property type="project" value="GOC"/>
</dbReference>
<evidence type="ECO:0000256" key="6">
    <source>
        <dbReference type="ARBA" id="ARBA00023211"/>
    </source>
</evidence>
<keyword evidence="6" id="KW-0464">Manganese</keyword>
<keyword evidence="2" id="KW-0997">Cell inner membrane</keyword>
<dbReference type="InterPro" id="IPR004843">
    <property type="entry name" value="Calcineurin-like_PHP"/>
</dbReference>
<dbReference type="SUPFAM" id="SSF56300">
    <property type="entry name" value="Metallo-dependent phosphatases"/>
    <property type="match status" value="1"/>
</dbReference>
<evidence type="ECO:0000313" key="9">
    <source>
        <dbReference type="Proteomes" id="UP000262004"/>
    </source>
</evidence>
<dbReference type="InterPro" id="IPR043461">
    <property type="entry name" value="LpxH-like"/>
</dbReference>
<dbReference type="Pfam" id="PF00149">
    <property type="entry name" value="Metallophos"/>
    <property type="match status" value="1"/>
</dbReference>
<name>A0A2Z6DY80_HYDTE</name>
<dbReference type="GO" id="GO:0008758">
    <property type="term" value="F:UDP-2,3-diacylglucosamine hydrolase activity"/>
    <property type="evidence" value="ECO:0007669"/>
    <property type="project" value="TreeGrafter"/>
</dbReference>
<dbReference type="InterPro" id="IPR029052">
    <property type="entry name" value="Metallo-depent_PP-like"/>
</dbReference>
<keyword evidence="3" id="KW-0479">Metal-binding</keyword>
<dbReference type="GO" id="GO:0046872">
    <property type="term" value="F:metal ion binding"/>
    <property type="evidence" value="ECO:0007669"/>
    <property type="project" value="UniProtKB-KW"/>
</dbReference>
<sequence length="252" mass="29103">MTPPQLYCRLWLHLPVLWLVSDLHLDPITPSARQQQFVRWLQQLPPEEPIAILGDFFDYWIGDDWDPPAFADLFTQLAAVAKRRLILFQTGNRDFLVGRDLAKRLGFRRLPDLVGVDTGTARYLLTHGDALCWDDAPYLAWRAQARNPAWQRAFLARPLAERLAFAQQARQQSAMRHDIPDDLSETAVMALFQRYPGTHLIHGHTHIPRDVPYPDPVTGTLRYRWVLAEWRDHQPAPLARLDPAGFHRRVSA</sequence>
<accession>A0A2Z6DY80</accession>
<keyword evidence="5" id="KW-0472">Membrane</keyword>
<keyword evidence="4 8" id="KW-0378">Hydrolase</keyword>
<dbReference type="Proteomes" id="UP000262004">
    <property type="component" value="Chromosome"/>
</dbReference>
<dbReference type="Gene3D" id="3.60.21.10">
    <property type="match status" value="1"/>
</dbReference>
<dbReference type="NCBIfam" id="NF003743">
    <property type="entry name" value="PRK05340.1"/>
    <property type="match status" value="1"/>
</dbReference>